<accession>E1RI50</accession>
<reference evidence="2 3" key="1">
    <citation type="journal article" date="2010" name="Stand. Genomic Sci.">
        <title>Complete genome sequence of Methanoplanus petrolearius type strain (SEBR 4847).</title>
        <authorList>
            <person name="Brambilla E."/>
            <person name="Djao O.D."/>
            <person name="Daligault H."/>
            <person name="Lapidus A."/>
            <person name="Lucas S."/>
            <person name="Hammon N."/>
            <person name="Nolan M."/>
            <person name="Tice H."/>
            <person name="Cheng J.F."/>
            <person name="Han C."/>
            <person name="Tapia R."/>
            <person name="Goodwin L."/>
            <person name="Pitluck S."/>
            <person name="Liolios K."/>
            <person name="Ivanova N."/>
            <person name="Mavromatis K."/>
            <person name="Mikhailova N."/>
            <person name="Pati A."/>
            <person name="Chen A."/>
            <person name="Palaniappan K."/>
            <person name="Land M."/>
            <person name="Hauser L."/>
            <person name="Chang Y.J."/>
            <person name="Jeffries C.D."/>
            <person name="Rohde M."/>
            <person name="Spring S."/>
            <person name="Sikorski J."/>
            <person name="Goker M."/>
            <person name="Woyke T."/>
            <person name="Bristow J."/>
            <person name="Eisen J.A."/>
            <person name="Markowitz V."/>
            <person name="Hugenholtz P."/>
            <person name="Kyrpides N.C."/>
            <person name="Klenk H.P."/>
        </authorList>
    </citation>
    <scope>NUCLEOTIDE SEQUENCE [LARGE SCALE GENOMIC DNA]</scope>
    <source>
        <strain evidence="3">DSM 11571 / OCM 486 / SEBR 4847</strain>
    </source>
</reference>
<feature type="transmembrane region" description="Helical" evidence="1">
    <location>
        <begin position="273"/>
        <end position="294"/>
    </location>
</feature>
<dbReference type="HOGENOM" id="CLU_1044321_0_0_2"/>
<protein>
    <submittedName>
        <fullName evidence="2">Uncharacterized protein</fullName>
    </submittedName>
</protein>
<keyword evidence="1" id="KW-1133">Transmembrane helix</keyword>
<keyword evidence="1" id="KW-0812">Transmembrane</keyword>
<evidence type="ECO:0000313" key="3">
    <source>
        <dbReference type="Proteomes" id="UP000006565"/>
    </source>
</evidence>
<name>E1RI50_METP4</name>
<dbReference type="STRING" id="679926.Mpet_0661"/>
<dbReference type="eggNOG" id="arCOG10996">
    <property type="taxonomic scope" value="Archaea"/>
</dbReference>
<feature type="transmembrane region" description="Helical" evidence="1">
    <location>
        <begin position="21"/>
        <end position="43"/>
    </location>
</feature>
<sequence length="296" mass="32813" precursor="true">MGEKNLDYTGIRPDNQDKRRVFTFLRFPAFRISVLLIIGFLLLCPGAFAHVPDGSVASEAPEVDLGAITILDGDEEIEISLDDVAEYHGLMTNSEPDACTCCICMFRAAKVGLGELYGDEIPERSDIGITSYLPSPGAVHTAMLITGTGPKLECGNPGQFRLLYLNETEIEDLSNPNLKSASADNSAENYHFIFTRLSTGESVEISVSGEMFPSDYFELRKKVQIEMTATEDEKNLFSSEWSGTRNKFLESQDWEIYNEIDEPEEEPEEEPDVAGGAAFLAFLICMLVVFAVFARR</sequence>
<dbReference type="EMBL" id="CP002117">
    <property type="protein sequence ID" value="ADN35435.1"/>
    <property type="molecule type" value="Genomic_DNA"/>
</dbReference>
<dbReference type="Proteomes" id="UP000006565">
    <property type="component" value="Chromosome"/>
</dbReference>
<evidence type="ECO:0000256" key="1">
    <source>
        <dbReference type="SAM" id="Phobius"/>
    </source>
</evidence>
<organism evidence="2 3">
    <name type="scientific">Methanolacinia petrolearia (strain DSM 11571 / OCM 486 / SEBR 4847)</name>
    <name type="common">Methanoplanus petrolearius</name>
    <dbReference type="NCBI Taxonomy" id="679926"/>
    <lineage>
        <taxon>Archaea</taxon>
        <taxon>Methanobacteriati</taxon>
        <taxon>Methanobacteriota</taxon>
        <taxon>Stenosarchaea group</taxon>
        <taxon>Methanomicrobia</taxon>
        <taxon>Methanomicrobiales</taxon>
        <taxon>Methanomicrobiaceae</taxon>
        <taxon>Methanolacinia</taxon>
    </lineage>
</organism>
<gene>
    <name evidence="2" type="ordered locus">Mpet_0661</name>
</gene>
<keyword evidence="3" id="KW-1185">Reference proteome</keyword>
<evidence type="ECO:0000313" key="2">
    <source>
        <dbReference type="EMBL" id="ADN35435.1"/>
    </source>
</evidence>
<proteinExistence type="predicted"/>
<dbReference type="AlphaFoldDB" id="E1RI50"/>
<dbReference type="KEGG" id="mpi:Mpet_0661"/>
<keyword evidence="1" id="KW-0472">Membrane</keyword>